<evidence type="ECO:0000256" key="1">
    <source>
        <dbReference type="SAM" id="MobiDB-lite"/>
    </source>
</evidence>
<dbReference type="AlphaFoldDB" id="Q22S47"/>
<keyword evidence="3" id="KW-1185">Reference proteome</keyword>
<protein>
    <submittedName>
        <fullName evidence="2">Uncharacterized protein</fullName>
    </submittedName>
</protein>
<gene>
    <name evidence="2" type="ORF">TTHERM_00009860</name>
</gene>
<evidence type="ECO:0000313" key="2">
    <source>
        <dbReference type="EMBL" id="EAR87925.3"/>
    </source>
</evidence>
<accession>Q22S47</accession>
<dbReference type="Proteomes" id="UP000009168">
    <property type="component" value="Unassembled WGS sequence"/>
</dbReference>
<dbReference type="RefSeq" id="XP_001008170.3">
    <property type="nucleotide sequence ID" value="XM_001008170.3"/>
</dbReference>
<evidence type="ECO:0000313" key="3">
    <source>
        <dbReference type="Proteomes" id="UP000009168"/>
    </source>
</evidence>
<proteinExistence type="predicted"/>
<reference evidence="3" key="1">
    <citation type="journal article" date="2006" name="PLoS Biol.">
        <title>Macronuclear genome sequence of the ciliate Tetrahymena thermophila, a model eukaryote.</title>
        <authorList>
            <person name="Eisen J.A."/>
            <person name="Coyne R.S."/>
            <person name="Wu M."/>
            <person name="Wu D."/>
            <person name="Thiagarajan M."/>
            <person name="Wortman J.R."/>
            <person name="Badger J.H."/>
            <person name="Ren Q."/>
            <person name="Amedeo P."/>
            <person name="Jones K.M."/>
            <person name="Tallon L.J."/>
            <person name="Delcher A.L."/>
            <person name="Salzberg S.L."/>
            <person name="Silva J.C."/>
            <person name="Haas B.J."/>
            <person name="Majoros W.H."/>
            <person name="Farzad M."/>
            <person name="Carlton J.M."/>
            <person name="Smith R.K. Jr."/>
            <person name="Garg J."/>
            <person name="Pearlman R.E."/>
            <person name="Karrer K.M."/>
            <person name="Sun L."/>
            <person name="Manning G."/>
            <person name="Elde N.C."/>
            <person name="Turkewitz A.P."/>
            <person name="Asai D.J."/>
            <person name="Wilkes D.E."/>
            <person name="Wang Y."/>
            <person name="Cai H."/>
            <person name="Collins K."/>
            <person name="Stewart B.A."/>
            <person name="Lee S.R."/>
            <person name="Wilamowska K."/>
            <person name="Weinberg Z."/>
            <person name="Ruzzo W.L."/>
            <person name="Wloga D."/>
            <person name="Gaertig J."/>
            <person name="Frankel J."/>
            <person name="Tsao C.-C."/>
            <person name="Gorovsky M.A."/>
            <person name="Keeling P.J."/>
            <person name="Waller R.F."/>
            <person name="Patron N.J."/>
            <person name="Cherry J.M."/>
            <person name="Stover N.A."/>
            <person name="Krieger C.J."/>
            <person name="del Toro C."/>
            <person name="Ryder H.F."/>
            <person name="Williamson S.C."/>
            <person name="Barbeau R.A."/>
            <person name="Hamilton E.P."/>
            <person name="Orias E."/>
        </authorList>
    </citation>
    <scope>NUCLEOTIDE SEQUENCE [LARGE SCALE GENOMIC DNA]</scope>
    <source>
        <strain evidence="3">SB210</strain>
    </source>
</reference>
<dbReference type="GeneID" id="7831400"/>
<dbReference type="InParanoid" id="Q22S47"/>
<dbReference type="KEGG" id="tet:TTHERM_00009860"/>
<dbReference type="HOGENOM" id="CLU_892790_0_0_1"/>
<sequence length="188" mass="22074">MSNKHSDVDLKNSQHNLNNQSVILRSIADCEEADIAVQQHEIEKQCKTNKYLSRLGLNNKYSKRDYLKVQNQSQVNKEFLNINFDSENLNPKSKNINQISSKVQCSSQKAGFNEKIYPQLGDQVFQNKKQRSFTTQFENNQHLNKQKCQEILPLNIKYISNSNQEVKNSQQSYQNYTTRNQQYSDFER</sequence>
<organism evidence="2 3">
    <name type="scientific">Tetrahymena thermophila (strain SB210)</name>
    <dbReference type="NCBI Taxonomy" id="312017"/>
    <lineage>
        <taxon>Eukaryota</taxon>
        <taxon>Sar</taxon>
        <taxon>Alveolata</taxon>
        <taxon>Ciliophora</taxon>
        <taxon>Intramacronucleata</taxon>
        <taxon>Oligohymenophorea</taxon>
        <taxon>Hymenostomatida</taxon>
        <taxon>Tetrahymenina</taxon>
        <taxon>Tetrahymenidae</taxon>
        <taxon>Tetrahymena</taxon>
    </lineage>
</organism>
<feature type="region of interest" description="Disordered" evidence="1">
    <location>
        <begin position="167"/>
        <end position="188"/>
    </location>
</feature>
<dbReference type="EMBL" id="GG662845">
    <property type="protein sequence ID" value="EAR87925.3"/>
    <property type="molecule type" value="Genomic_DNA"/>
</dbReference>
<name>Q22S47_TETTS</name>